<evidence type="ECO:0000256" key="9">
    <source>
        <dbReference type="PROSITE-ProRule" id="PRU00268"/>
    </source>
</evidence>
<comment type="function">
    <text evidence="1">With S4 and S12 plays an important role in translational accuracy.</text>
</comment>
<dbReference type="NCBIfam" id="TIGR01021">
    <property type="entry name" value="rpsE_bact"/>
    <property type="match status" value="1"/>
</dbReference>
<dbReference type="GO" id="GO:0003735">
    <property type="term" value="F:structural constituent of ribosome"/>
    <property type="evidence" value="ECO:0007669"/>
    <property type="project" value="UniProtKB-UniRule"/>
</dbReference>
<evidence type="ECO:0000256" key="4">
    <source>
        <dbReference type="ARBA" id="ARBA00022884"/>
    </source>
</evidence>
<evidence type="ECO:0000256" key="3">
    <source>
        <dbReference type="ARBA" id="ARBA00022730"/>
    </source>
</evidence>
<evidence type="ECO:0000256" key="10">
    <source>
        <dbReference type="RuleBase" id="RU003823"/>
    </source>
</evidence>
<dbReference type="GO" id="GO:0005737">
    <property type="term" value="C:cytoplasm"/>
    <property type="evidence" value="ECO:0007669"/>
    <property type="project" value="UniProtKB-ARBA"/>
</dbReference>
<keyword evidence="3" id="KW-0699">rRNA-binding</keyword>
<name>A0A2V0PL22_9CHLO</name>
<dbReference type="GO" id="GO:0006412">
    <property type="term" value="P:translation"/>
    <property type="evidence" value="ECO:0007669"/>
    <property type="project" value="InterPro"/>
</dbReference>
<dbReference type="HAMAP" id="MF_01307_B">
    <property type="entry name" value="Ribosomal_uS5_B"/>
    <property type="match status" value="1"/>
</dbReference>
<reference evidence="13 14" key="1">
    <citation type="journal article" date="2018" name="Sci. Rep.">
        <title>Raphidocelis subcapitata (=Pseudokirchneriella subcapitata) provides an insight into genome evolution and environmental adaptations in the Sphaeropleales.</title>
        <authorList>
            <person name="Suzuki S."/>
            <person name="Yamaguchi H."/>
            <person name="Nakajima N."/>
            <person name="Kawachi M."/>
        </authorList>
    </citation>
    <scope>NUCLEOTIDE SEQUENCE [LARGE SCALE GENOMIC DNA]</scope>
    <source>
        <strain evidence="13 14">NIES-35</strain>
    </source>
</reference>
<evidence type="ECO:0000256" key="6">
    <source>
        <dbReference type="ARBA" id="ARBA00023274"/>
    </source>
</evidence>
<comment type="caution">
    <text evidence="13">The sequence shown here is derived from an EMBL/GenBank/DDBJ whole genome shotgun (WGS) entry which is preliminary data.</text>
</comment>
<dbReference type="InterPro" id="IPR020568">
    <property type="entry name" value="Ribosomal_Su5_D2-typ_SF"/>
</dbReference>
<dbReference type="InterPro" id="IPR000851">
    <property type="entry name" value="Ribosomal_uS5"/>
</dbReference>
<feature type="compositionally biased region" description="Low complexity" evidence="11">
    <location>
        <begin position="31"/>
        <end position="40"/>
    </location>
</feature>
<evidence type="ECO:0000259" key="12">
    <source>
        <dbReference type="PROSITE" id="PS50881"/>
    </source>
</evidence>
<sequence length="649" mass="66432">MAPLSSLGRRPAGLASGSSGKRAAFRPFSGARRAPAQPVRAAEEDAAAAEEAAPEAVPAQAIVEESFSFNFNEARRGNSYEASDVAAAMDYYANGAGDLPYEADFAVNRFGTEDAAFFDDIDNNEGYASSEYLSVGIEEAAPKTKSRQRDEDEAFDAALEEFDSERAASAAFEGVEVLDASLLDDTDDADAPWTWEDGGAAAAPSSAAAGAGEEDALLAQLAAIDFDALRDEDAETRELASMVVDALGDDLDLVAAADAGPEVAAPQGLSAEDEAIVAEVLALDAGAAPPPLDPSLAATAAAIEAEGLAAGAGPALPQSDVDDYLATLRAIDAAAAGGSADALEGVRKEAVGPVGAVAALEDVAAPALPKGLSAPDAPFADVPAALAAGGADEDALLASFGADLAELEAIPLADYDSSLGSAALFPEEADLEAYEAVLDATSEYMAAAGDELTSELFEDGPDDAAINPYDELDESLVSRGPLVAFDEDGDSNFQERILELSRVTKVVKGGKLMGFRAVAVIGDGKGRVGVGCQSGREVATATKRALVDAKKNLVRVPLVGAGTVPHRVESWFKAAGVVIVPAREGTGVIAGGAVRSVLELAGVQNVLAKRLGSRSMLNNARVTVQALSELRTLDEVARARDLPLQALLQ</sequence>
<organism evidence="13 14">
    <name type="scientific">Raphidocelis subcapitata</name>
    <dbReference type="NCBI Taxonomy" id="307507"/>
    <lineage>
        <taxon>Eukaryota</taxon>
        <taxon>Viridiplantae</taxon>
        <taxon>Chlorophyta</taxon>
        <taxon>core chlorophytes</taxon>
        <taxon>Chlorophyceae</taxon>
        <taxon>CS clade</taxon>
        <taxon>Sphaeropleales</taxon>
        <taxon>Selenastraceae</taxon>
        <taxon>Raphidocelis</taxon>
    </lineage>
</organism>
<dbReference type="SUPFAM" id="SSF54768">
    <property type="entry name" value="dsRNA-binding domain-like"/>
    <property type="match status" value="1"/>
</dbReference>
<dbReference type="Gene3D" id="3.30.230.10">
    <property type="match status" value="1"/>
</dbReference>
<dbReference type="InParanoid" id="A0A2V0PL22"/>
<evidence type="ECO:0000256" key="5">
    <source>
        <dbReference type="ARBA" id="ARBA00022980"/>
    </source>
</evidence>
<comment type="subunit">
    <text evidence="7">Part of the 30S ribosomal subunit. Contacts protein S4.</text>
</comment>
<dbReference type="Pfam" id="PF00333">
    <property type="entry name" value="Ribosomal_S5"/>
    <property type="match status" value="1"/>
</dbReference>
<dbReference type="InterPro" id="IPR014721">
    <property type="entry name" value="Ribsml_uS5_D2-typ_fold_subgr"/>
</dbReference>
<evidence type="ECO:0000313" key="13">
    <source>
        <dbReference type="EMBL" id="GBF98027.1"/>
    </source>
</evidence>
<dbReference type="GO" id="GO:0019843">
    <property type="term" value="F:rRNA binding"/>
    <property type="evidence" value="ECO:0007669"/>
    <property type="project" value="UniProtKB-KW"/>
</dbReference>
<dbReference type="AlphaFoldDB" id="A0A2V0PL22"/>
<dbReference type="FunFam" id="3.30.230.10:FF:000002">
    <property type="entry name" value="30S ribosomal protein S5"/>
    <property type="match status" value="1"/>
</dbReference>
<keyword evidence="5 9" id="KW-0689">Ribosomal protein</keyword>
<dbReference type="EMBL" id="BDRX01000114">
    <property type="protein sequence ID" value="GBF98027.1"/>
    <property type="molecule type" value="Genomic_DNA"/>
</dbReference>
<feature type="region of interest" description="Disordered" evidence="11">
    <location>
        <begin position="1"/>
        <end position="56"/>
    </location>
</feature>
<dbReference type="Gene3D" id="3.30.160.20">
    <property type="match status" value="1"/>
</dbReference>
<keyword evidence="4" id="KW-0694">RNA-binding</keyword>
<evidence type="ECO:0000256" key="7">
    <source>
        <dbReference type="ARBA" id="ARBA00025844"/>
    </source>
</evidence>
<accession>A0A2V0PL22</accession>
<evidence type="ECO:0000256" key="1">
    <source>
        <dbReference type="ARBA" id="ARBA00002524"/>
    </source>
</evidence>
<evidence type="ECO:0000256" key="11">
    <source>
        <dbReference type="SAM" id="MobiDB-lite"/>
    </source>
</evidence>
<protein>
    <recommendedName>
        <fullName evidence="8">Small ribosomal subunit protein uS5c</fullName>
    </recommendedName>
</protein>
<feature type="domain" description="S5 DRBM" evidence="12">
    <location>
        <begin position="493"/>
        <end position="556"/>
    </location>
</feature>
<dbReference type="PROSITE" id="PS50881">
    <property type="entry name" value="S5_DSRBD"/>
    <property type="match status" value="1"/>
</dbReference>
<dbReference type="SUPFAM" id="SSF54211">
    <property type="entry name" value="Ribosomal protein S5 domain 2-like"/>
    <property type="match status" value="1"/>
</dbReference>
<keyword evidence="6 9" id="KW-0687">Ribonucleoprotein</keyword>
<gene>
    <name evidence="13" type="ORF">Rsub_11138</name>
</gene>
<proteinExistence type="inferred from homology"/>
<dbReference type="PANTHER" id="PTHR48277:SF1">
    <property type="entry name" value="MITOCHONDRIAL RIBOSOMAL PROTEIN S5"/>
    <property type="match status" value="1"/>
</dbReference>
<dbReference type="InterPro" id="IPR005324">
    <property type="entry name" value="Ribosomal_uS5_C"/>
</dbReference>
<comment type="similarity">
    <text evidence="2 10">Belongs to the universal ribosomal protein uS5 family.</text>
</comment>
<evidence type="ECO:0000313" key="14">
    <source>
        <dbReference type="Proteomes" id="UP000247498"/>
    </source>
</evidence>
<dbReference type="InterPro" id="IPR013810">
    <property type="entry name" value="Ribosomal_uS5_N"/>
</dbReference>
<evidence type="ECO:0000256" key="8">
    <source>
        <dbReference type="ARBA" id="ARBA00035156"/>
    </source>
</evidence>
<dbReference type="PANTHER" id="PTHR48277">
    <property type="entry name" value="MITOCHONDRIAL RIBOSOMAL PROTEIN S5"/>
    <property type="match status" value="1"/>
</dbReference>
<dbReference type="InterPro" id="IPR005712">
    <property type="entry name" value="Ribosomal_uS5_bac-type"/>
</dbReference>
<dbReference type="GO" id="GO:0015935">
    <property type="term" value="C:small ribosomal subunit"/>
    <property type="evidence" value="ECO:0007669"/>
    <property type="project" value="InterPro"/>
</dbReference>
<evidence type="ECO:0000256" key="2">
    <source>
        <dbReference type="ARBA" id="ARBA00008945"/>
    </source>
</evidence>
<keyword evidence="14" id="KW-1185">Reference proteome</keyword>
<dbReference type="Proteomes" id="UP000247498">
    <property type="component" value="Unassembled WGS sequence"/>
</dbReference>
<dbReference type="Pfam" id="PF03719">
    <property type="entry name" value="Ribosomal_S5_C"/>
    <property type="match status" value="1"/>
</dbReference>
<dbReference type="STRING" id="307507.A0A2V0PL22"/>
<dbReference type="OrthoDB" id="309483at2759"/>